<evidence type="ECO:0000256" key="3">
    <source>
        <dbReference type="SAM" id="MobiDB-lite"/>
    </source>
</evidence>
<feature type="compositionally biased region" description="Polar residues" evidence="3">
    <location>
        <begin position="365"/>
        <end position="382"/>
    </location>
</feature>
<dbReference type="SUPFAM" id="SSF50044">
    <property type="entry name" value="SH3-domain"/>
    <property type="match status" value="1"/>
</dbReference>
<dbReference type="CDD" id="cd01221">
    <property type="entry name" value="PH_ephexin"/>
    <property type="match status" value="1"/>
</dbReference>
<feature type="domain" description="DH" evidence="5">
    <location>
        <begin position="583"/>
        <end position="764"/>
    </location>
</feature>
<dbReference type="PANTHER" id="PTHR12845">
    <property type="entry name" value="GUANINE NUCLEOTIDE EXCHANGE FACTOR"/>
    <property type="match status" value="1"/>
</dbReference>
<dbReference type="Pfam" id="PF00018">
    <property type="entry name" value="SH3_1"/>
    <property type="match status" value="1"/>
</dbReference>
<dbReference type="PROSITE" id="PS50010">
    <property type="entry name" value="DH_2"/>
    <property type="match status" value="1"/>
</dbReference>
<dbReference type="InterPro" id="IPR047270">
    <property type="entry name" value="PH_ephexin"/>
</dbReference>
<organism evidence="6 7">
    <name type="scientific">Saccoglossus kowalevskii</name>
    <name type="common">Acorn worm</name>
    <dbReference type="NCBI Taxonomy" id="10224"/>
    <lineage>
        <taxon>Eukaryota</taxon>
        <taxon>Metazoa</taxon>
        <taxon>Hemichordata</taxon>
        <taxon>Enteropneusta</taxon>
        <taxon>Harrimaniidae</taxon>
        <taxon>Saccoglossus</taxon>
    </lineage>
</organism>
<dbReference type="PROSITE" id="PS50002">
    <property type="entry name" value="SH3"/>
    <property type="match status" value="1"/>
</dbReference>
<feature type="compositionally biased region" description="Low complexity" evidence="3">
    <location>
        <begin position="135"/>
        <end position="144"/>
    </location>
</feature>
<dbReference type="InterPro" id="IPR035899">
    <property type="entry name" value="DBL_dom_sf"/>
</dbReference>
<feature type="compositionally biased region" description="Basic and acidic residues" evidence="3">
    <location>
        <begin position="105"/>
        <end position="119"/>
    </location>
</feature>
<dbReference type="InterPro" id="IPR011993">
    <property type="entry name" value="PH-like_dom_sf"/>
</dbReference>
<accession>A0ABM0LUY2</accession>
<evidence type="ECO:0000313" key="7">
    <source>
        <dbReference type="RefSeq" id="XP_006811573.1"/>
    </source>
</evidence>
<dbReference type="SUPFAM" id="SSF48065">
    <property type="entry name" value="DBL homology domain (DH-domain)"/>
    <property type="match status" value="1"/>
</dbReference>
<dbReference type="InterPro" id="IPR036028">
    <property type="entry name" value="SH3-like_dom_sf"/>
</dbReference>
<dbReference type="PANTHER" id="PTHR12845:SF5">
    <property type="entry name" value="EPHEXIN, ISOFORM D"/>
    <property type="match status" value="1"/>
</dbReference>
<dbReference type="Pfam" id="PF00621">
    <property type="entry name" value="RhoGEF"/>
    <property type="match status" value="1"/>
</dbReference>
<feature type="region of interest" description="Disordered" evidence="3">
    <location>
        <begin position="344"/>
        <end position="384"/>
    </location>
</feature>
<evidence type="ECO:0000259" key="5">
    <source>
        <dbReference type="PROSITE" id="PS50010"/>
    </source>
</evidence>
<feature type="region of interest" description="Disordered" evidence="3">
    <location>
        <begin position="94"/>
        <end position="212"/>
    </location>
</feature>
<reference evidence="7" key="1">
    <citation type="submission" date="2025-08" db="UniProtKB">
        <authorList>
            <consortium name="RefSeq"/>
        </authorList>
    </citation>
    <scope>IDENTIFICATION</scope>
    <source>
        <tissue evidence="7">Testes</tissue>
    </source>
</reference>
<dbReference type="SMART" id="SM00325">
    <property type="entry name" value="RhoGEF"/>
    <property type="match status" value="1"/>
</dbReference>
<dbReference type="CDD" id="cd11793">
    <property type="entry name" value="SH3_ephexin1_like"/>
    <property type="match status" value="1"/>
</dbReference>
<dbReference type="RefSeq" id="XP_006811573.1">
    <property type="nucleotide sequence ID" value="XM_006811510.1"/>
</dbReference>
<feature type="compositionally biased region" description="Polar residues" evidence="3">
    <location>
        <begin position="495"/>
        <end position="511"/>
    </location>
</feature>
<feature type="compositionally biased region" description="Low complexity" evidence="3">
    <location>
        <begin position="469"/>
        <end position="484"/>
    </location>
</feature>
<keyword evidence="1 2" id="KW-0728">SH3 domain</keyword>
<dbReference type="Proteomes" id="UP000694865">
    <property type="component" value="Unplaced"/>
</dbReference>
<dbReference type="CDD" id="cd00160">
    <property type="entry name" value="RhoGEF"/>
    <property type="match status" value="1"/>
</dbReference>
<dbReference type="SMART" id="SM00326">
    <property type="entry name" value="SH3"/>
    <property type="match status" value="1"/>
</dbReference>
<protein>
    <submittedName>
        <fullName evidence="7">Ephexin-1-like</fullName>
    </submittedName>
</protein>
<evidence type="ECO:0000256" key="2">
    <source>
        <dbReference type="PROSITE-ProRule" id="PRU00192"/>
    </source>
</evidence>
<dbReference type="Gene3D" id="1.20.900.10">
    <property type="entry name" value="Dbl homology (DH) domain"/>
    <property type="match status" value="1"/>
</dbReference>
<dbReference type="SUPFAM" id="SSF50729">
    <property type="entry name" value="PH domain-like"/>
    <property type="match status" value="1"/>
</dbReference>
<feature type="compositionally biased region" description="Basic residues" evidence="3">
    <location>
        <begin position="201"/>
        <end position="212"/>
    </location>
</feature>
<dbReference type="InterPro" id="IPR047271">
    <property type="entry name" value="Ephexin-like"/>
</dbReference>
<dbReference type="InterPro" id="IPR000219">
    <property type="entry name" value="DH_dom"/>
</dbReference>
<feature type="region of interest" description="Disordered" evidence="3">
    <location>
        <begin position="465"/>
        <end position="511"/>
    </location>
</feature>
<name>A0ABM0LUY2_SACKO</name>
<proteinExistence type="predicted"/>
<sequence>MALDLSKRKPIPAPRTRKGNVVVECPVTADEETTKTLTLKSKSKQPPVVAKKPSVGKRVTGRVVIPDRPRPAVPLKPIKKPVVIVKPTVGIPRRYNSKKKPISLPEKKKPEVLVKHENSEDSTNAKVDDVIAKTVPVVPVKRVPPVLPPKLIKSQQKDQNTKLTEPEKSPRPGSSSSEADWEDVIKDQKKAQSIGTNVIAHARRHSEKRKAKLAAGRLKEFSQKKKQNKSANVTPVSEADDDVQYQKVVEEHNINTRKQTKAKDGVTIHVKTTTTTTTRKTVRRKTEIKAKKDDDIYVDMETVEGIDSEDDYEKIAAFLNQTNTETKPISMQKLTLARQQRTYVNIELPPRPPRPPKPENKPKLSNNDESNDGSSRYSTDSDCSYVEPDAIDELNASKHTTDTLQPKEETSLHVPKNQTCVYEVNPVFTRPSPPKIVHSFDQQQEIGNDDVFLNIMDNNMLSPQCPPRGSSLSSSLGWTSDSSSVNQFPGHDESPTNQKISQTLPQRGRNQSRYLNIAPMFQVYQDDKRQKATRKLQVSTMKAVPEDDDSGRPIKKFQRTMWKELSEVRKSGVLHEMNANEIKHQESMFEVISSEASYLRSLNVFVDHFMGSVPNMQEFQRRFIFSNIKDIRDISEKFLMELEARQEESIVMSDVCDIIEKYAIELLHCYVVYCSNHSQQLRTITELRTKDSDFSDLITSLEKDPVCENQTFSSFLTLPMQRITRLPLLVQNIFHRTKEGTECYDSAKSAFVAATKVVRECNEGARKIERIFEMVAIEKQLKMHKQLALVSASRWLVKKGELTEIRYEKKFISSVKPIQKPIYLFLFTDLLLIARKKGNANFVVEDHCLRNMLQARVVQTAEDYPKLKNGVPMNCNNLILLVLLENYRKKEREILLNCAEQNESHRWMDVLSDEVGDDDDYEEGREYEEWDCPQVQCFTPHTALESDEISLEVSDVVNVYRKLPDGWYYGARLRDGETGWFPSDNTEEILNQHVRAKNLKQRYKLLCASELYMQTKSQLESDITNQH</sequence>
<evidence type="ECO:0000256" key="1">
    <source>
        <dbReference type="ARBA" id="ARBA00022443"/>
    </source>
</evidence>
<gene>
    <name evidence="7" type="primary">LOC102806502</name>
</gene>
<evidence type="ECO:0000259" key="4">
    <source>
        <dbReference type="PROSITE" id="PS50002"/>
    </source>
</evidence>
<feature type="domain" description="SH3" evidence="4">
    <location>
        <begin position="930"/>
        <end position="991"/>
    </location>
</feature>
<dbReference type="InterPro" id="IPR001452">
    <property type="entry name" value="SH3_domain"/>
</dbReference>
<evidence type="ECO:0000313" key="6">
    <source>
        <dbReference type="Proteomes" id="UP000694865"/>
    </source>
</evidence>
<keyword evidence="6" id="KW-1185">Reference proteome</keyword>
<dbReference type="Gene3D" id="2.30.30.40">
    <property type="entry name" value="SH3 Domains"/>
    <property type="match status" value="1"/>
</dbReference>
<dbReference type="Gene3D" id="2.30.29.30">
    <property type="entry name" value="Pleckstrin-homology domain (PH domain)/Phosphotyrosine-binding domain (PTB)"/>
    <property type="match status" value="1"/>
</dbReference>
<feature type="compositionally biased region" description="Basic and acidic residues" evidence="3">
    <location>
        <begin position="155"/>
        <end position="170"/>
    </location>
</feature>
<dbReference type="GeneID" id="102806502"/>